<dbReference type="GeneID" id="8505540"/>
<keyword evidence="2" id="KW-1185">Reference proteome</keyword>
<dbReference type="KEGG" id="bgh:BDBG_03386"/>
<dbReference type="EMBL" id="GG657452">
    <property type="protein sequence ID" value="OAT07314.1"/>
    <property type="molecule type" value="Genomic_DNA"/>
</dbReference>
<sequence length="124" mass="14104">MAAITRRVTDSSAIAASRIAAVASMELEIKHFANIKGLLEKAQDKIFKQICDKDEVRATYQTLEKAQNLVLDGKATMESHINEEESVLMQFFAADDISRMIKMEIFACVSRLRADRRKREDETH</sequence>
<organism evidence="1 2">
    <name type="scientific">Blastomyces gilchristii (strain SLH14081)</name>
    <name type="common">Blastomyces dermatitidis</name>
    <dbReference type="NCBI Taxonomy" id="559298"/>
    <lineage>
        <taxon>Eukaryota</taxon>
        <taxon>Fungi</taxon>
        <taxon>Dikarya</taxon>
        <taxon>Ascomycota</taxon>
        <taxon>Pezizomycotina</taxon>
        <taxon>Eurotiomycetes</taxon>
        <taxon>Eurotiomycetidae</taxon>
        <taxon>Onygenales</taxon>
        <taxon>Ajellomycetaceae</taxon>
        <taxon>Blastomyces</taxon>
    </lineage>
</organism>
<dbReference type="OrthoDB" id="4187350at2759"/>
<evidence type="ECO:0000313" key="2">
    <source>
        <dbReference type="Proteomes" id="UP000002038"/>
    </source>
</evidence>
<gene>
    <name evidence="1" type="ORF">BDBG_03386</name>
</gene>
<evidence type="ECO:0000313" key="1">
    <source>
        <dbReference type="EMBL" id="OAT07314.1"/>
    </source>
</evidence>
<name>A0A179UH54_BLAGS</name>
<dbReference type="Proteomes" id="UP000002038">
    <property type="component" value="Unassembled WGS sequence"/>
</dbReference>
<protein>
    <submittedName>
        <fullName evidence="1">Uncharacterized protein</fullName>
    </submittedName>
</protein>
<dbReference type="AlphaFoldDB" id="A0A179UH54"/>
<reference evidence="2" key="1">
    <citation type="journal article" date="2015" name="PLoS Genet.">
        <title>The dynamic genome and transcriptome of the human fungal pathogen Blastomyces and close relative Emmonsia.</title>
        <authorList>
            <person name="Munoz J.F."/>
            <person name="Gauthier G.M."/>
            <person name="Desjardins C.A."/>
            <person name="Gallo J.E."/>
            <person name="Holder J."/>
            <person name="Sullivan T.D."/>
            <person name="Marty A.J."/>
            <person name="Carmen J.C."/>
            <person name="Chen Z."/>
            <person name="Ding L."/>
            <person name="Gujja S."/>
            <person name="Magrini V."/>
            <person name="Misas E."/>
            <person name="Mitreva M."/>
            <person name="Priest M."/>
            <person name="Saif S."/>
            <person name="Whiston E.A."/>
            <person name="Young S."/>
            <person name="Zeng Q."/>
            <person name="Goldman W.E."/>
            <person name="Mardis E.R."/>
            <person name="Taylor J.W."/>
            <person name="McEwen J.G."/>
            <person name="Clay O.K."/>
            <person name="Klein B.S."/>
            <person name="Cuomo C.A."/>
        </authorList>
    </citation>
    <scope>NUCLEOTIDE SEQUENCE [LARGE SCALE GENOMIC DNA]</scope>
    <source>
        <strain evidence="2">SLH14081</strain>
    </source>
</reference>
<dbReference type="VEuPathDB" id="FungiDB:BDBG_03386"/>
<proteinExistence type="predicted"/>
<dbReference type="RefSeq" id="XP_002626222.1">
    <property type="nucleotide sequence ID" value="XM_002626176.1"/>
</dbReference>
<dbReference type="STRING" id="559298.A0A179UH54"/>
<accession>A0A179UH54</accession>